<evidence type="ECO:0000313" key="2">
    <source>
        <dbReference type="Proteomes" id="UP001333110"/>
    </source>
</evidence>
<dbReference type="AlphaFoldDB" id="A0AAN7MZ31"/>
<evidence type="ECO:0000313" key="1">
    <source>
        <dbReference type="EMBL" id="KAK4816404.1"/>
    </source>
</evidence>
<proteinExistence type="predicted"/>
<organism evidence="1 2">
    <name type="scientific">Mycteria americana</name>
    <name type="common">Wood stork</name>
    <dbReference type="NCBI Taxonomy" id="33587"/>
    <lineage>
        <taxon>Eukaryota</taxon>
        <taxon>Metazoa</taxon>
        <taxon>Chordata</taxon>
        <taxon>Craniata</taxon>
        <taxon>Vertebrata</taxon>
        <taxon>Euteleostomi</taxon>
        <taxon>Archelosauria</taxon>
        <taxon>Archosauria</taxon>
        <taxon>Dinosauria</taxon>
        <taxon>Saurischia</taxon>
        <taxon>Theropoda</taxon>
        <taxon>Coelurosauria</taxon>
        <taxon>Aves</taxon>
        <taxon>Neognathae</taxon>
        <taxon>Neoaves</taxon>
        <taxon>Aequornithes</taxon>
        <taxon>Ciconiiformes</taxon>
        <taxon>Ciconiidae</taxon>
        <taxon>Mycteria</taxon>
    </lineage>
</organism>
<protein>
    <submittedName>
        <fullName evidence="1">Uncharacterized protein</fullName>
    </submittedName>
</protein>
<sequence>MLRETEIRLVDVNGILGCIRQSTASRSREVIFYSALVRPPLAYCINTRETWAYGRETMKILKGLEHISYKEDGEAKLLFSLEKRRLRADLVNVYNYVKGGCKEDRDRLLSVVSCDRTRGKGHKLKHGRFPLNITKHFLYCACHLALAQVAQRDYGVSILGDN</sequence>
<accession>A0AAN7MZ31</accession>
<dbReference type="EMBL" id="JAUNZN010000009">
    <property type="protein sequence ID" value="KAK4816404.1"/>
    <property type="molecule type" value="Genomic_DNA"/>
</dbReference>
<keyword evidence="2" id="KW-1185">Reference proteome</keyword>
<dbReference type="Proteomes" id="UP001333110">
    <property type="component" value="Unassembled WGS sequence"/>
</dbReference>
<gene>
    <name evidence="1" type="ORF">QYF61_016721</name>
</gene>
<comment type="caution">
    <text evidence="1">The sequence shown here is derived from an EMBL/GenBank/DDBJ whole genome shotgun (WGS) entry which is preliminary data.</text>
</comment>
<reference evidence="1 2" key="1">
    <citation type="journal article" date="2023" name="J. Hered.">
        <title>Chromosome-level genome of the wood stork (Mycteria americana) provides insight into avian chromosome evolution.</title>
        <authorList>
            <person name="Flamio R. Jr."/>
            <person name="Ramstad K.M."/>
        </authorList>
    </citation>
    <scope>NUCLEOTIDE SEQUENCE [LARGE SCALE GENOMIC DNA]</scope>
    <source>
        <strain evidence="1">JAX WOST 10</strain>
    </source>
</reference>
<name>A0AAN7MZ31_MYCAM</name>